<evidence type="ECO:0000313" key="1">
    <source>
        <dbReference type="EMBL" id="QSS55769.1"/>
    </source>
</evidence>
<sequence length="63" mass="7004">MRRRGMQVVYICVGARRSNPYAVVSWLAGIAGVLREGNRQLNIVAGNLETKFSQLVLLSMPRS</sequence>
<protein>
    <submittedName>
        <fullName evidence="1">Uncharacterized protein</fullName>
    </submittedName>
</protein>
<proteinExistence type="predicted"/>
<dbReference type="VEuPathDB" id="FungiDB:I7I53_03746"/>
<dbReference type="EMBL" id="CP069105">
    <property type="protein sequence ID" value="QSS55769.1"/>
    <property type="molecule type" value="Genomic_DNA"/>
</dbReference>
<dbReference type="Proteomes" id="UP000663419">
    <property type="component" value="Chromosome 4"/>
</dbReference>
<dbReference type="AlphaFoldDB" id="A0A8A1LPA7"/>
<evidence type="ECO:0000313" key="2">
    <source>
        <dbReference type="Proteomes" id="UP000663419"/>
    </source>
</evidence>
<name>A0A8A1LPA7_AJEC8</name>
<organism evidence="1 2">
    <name type="scientific">Ajellomyces capsulatus (strain H88)</name>
    <name type="common">Darling's disease fungus</name>
    <name type="synonym">Histoplasma capsulatum</name>
    <dbReference type="NCBI Taxonomy" id="544711"/>
    <lineage>
        <taxon>Eukaryota</taxon>
        <taxon>Fungi</taxon>
        <taxon>Dikarya</taxon>
        <taxon>Ascomycota</taxon>
        <taxon>Pezizomycotina</taxon>
        <taxon>Eurotiomycetes</taxon>
        <taxon>Eurotiomycetidae</taxon>
        <taxon>Onygenales</taxon>
        <taxon>Ajellomycetaceae</taxon>
        <taxon>Histoplasma</taxon>
    </lineage>
</organism>
<accession>A0A8A1LPA7</accession>
<reference evidence="1" key="1">
    <citation type="submission" date="2021-01" db="EMBL/GenBank/DDBJ databases">
        <title>Chromosome-level genome assembly of a human fungal pathogen reveals clustering of transcriptionally co-regulated genes.</title>
        <authorList>
            <person name="Voorhies M."/>
            <person name="Cohen S."/>
            <person name="Shea T.P."/>
            <person name="Petrus S."/>
            <person name="Munoz J.F."/>
            <person name="Poplawski S."/>
            <person name="Goldman W.E."/>
            <person name="Michael T."/>
            <person name="Cuomo C.A."/>
            <person name="Sil A."/>
            <person name="Beyhan S."/>
        </authorList>
    </citation>
    <scope>NUCLEOTIDE SEQUENCE</scope>
    <source>
        <strain evidence="1">H88</strain>
    </source>
</reference>
<gene>
    <name evidence="1" type="ORF">I7I53_03746</name>
</gene>